<dbReference type="OrthoDB" id="422086at2759"/>
<dbReference type="PANTHER" id="PTHR43847">
    <property type="entry name" value="BLL3993 PROTEIN"/>
    <property type="match status" value="1"/>
</dbReference>
<evidence type="ECO:0000256" key="2">
    <source>
        <dbReference type="ARBA" id="ARBA00022692"/>
    </source>
</evidence>
<keyword evidence="2 5" id="KW-0812">Transmembrane</keyword>
<keyword evidence="4 5" id="KW-0472">Membrane</keyword>
<dbReference type="Gene3D" id="1.20.120.1630">
    <property type="match status" value="1"/>
</dbReference>
<evidence type="ECO:0000256" key="6">
    <source>
        <dbReference type="SAM" id="SignalP"/>
    </source>
</evidence>
<evidence type="ECO:0000313" key="7">
    <source>
        <dbReference type="EMBL" id="TFK50602.1"/>
    </source>
</evidence>
<feature type="signal peptide" evidence="6">
    <location>
        <begin position="1"/>
        <end position="21"/>
    </location>
</feature>
<organism evidence="7 8">
    <name type="scientific">Heliocybe sulcata</name>
    <dbReference type="NCBI Taxonomy" id="5364"/>
    <lineage>
        <taxon>Eukaryota</taxon>
        <taxon>Fungi</taxon>
        <taxon>Dikarya</taxon>
        <taxon>Basidiomycota</taxon>
        <taxon>Agaricomycotina</taxon>
        <taxon>Agaricomycetes</taxon>
        <taxon>Gloeophyllales</taxon>
        <taxon>Gloeophyllaceae</taxon>
        <taxon>Heliocybe</taxon>
    </lineage>
</organism>
<dbReference type="GO" id="GO:0005789">
    <property type="term" value="C:endoplasmic reticulum membrane"/>
    <property type="evidence" value="ECO:0007669"/>
    <property type="project" value="UniProtKB-SubCell"/>
</dbReference>
<dbReference type="PANTHER" id="PTHR43847:SF1">
    <property type="entry name" value="BLL3993 PROTEIN"/>
    <property type="match status" value="1"/>
</dbReference>
<name>A0A5C3N0N4_9AGAM</name>
<accession>A0A5C3N0N4</accession>
<dbReference type="EC" id="2.1.1.100" evidence="5"/>
<keyword evidence="8" id="KW-1185">Reference proteome</keyword>
<feature type="transmembrane region" description="Helical" evidence="5">
    <location>
        <begin position="183"/>
        <end position="205"/>
    </location>
</feature>
<evidence type="ECO:0000313" key="8">
    <source>
        <dbReference type="Proteomes" id="UP000305948"/>
    </source>
</evidence>
<dbReference type="GO" id="GO:0032259">
    <property type="term" value="P:methylation"/>
    <property type="evidence" value="ECO:0007669"/>
    <property type="project" value="UniProtKB-KW"/>
</dbReference>
<comment type="subcellular location">
    <subcellularLocation>
        <location evidence="5">Endoplasmic reticulum membrane</location>
        <topology evidence="5">Multi-pass membrane protein</topology>
    </subcellularLocation>
    <subcellularLocation>
        <location evidence="1">Membrane</location>
        <topology evidence="1">Multi-pass membrane protein</topology>
    </subcellularLocation>
</comment>
<dbReference type="InterPro" id="IPR007269">
    <property type="entry name" value="ICMT_MeTrfase"/>
</dbReference>
<dbReference type="Proteomes" id="UP000305948">
    <property type="component" value="Unassembled WGS sequence"/>
</dbReference>
<dbReference type="InterPro" id="IPR052527">
    <property type="entry name" value="Metal_cation-efflux_comp"/>
</dbReference>
<protein>
    <recommendedName>
        <fullName evidence="5">Protein-S-isoprenylcysteine O-methyltransferase</fullName>
        <ecNumber evidence="5">2.1.1.100</ecNumber>
    </recommendedName>
</protein>
<keyword evidence="5" id="KW-0489">Methyltransferase</keyword>
<comment type="similarity">
    <text evidence="5">Belongs to the class VI-like SAM-binding methyltransferase superfamily. Isoprenylcysteine carboxyl methyltransferase family.</text>
</comment>
<keyword evidence="5" id="KW-0949">S-adenosyl-L-methionine</keyword>
<dbReference type="Pfam" id="PF04140">
    <property type="entry name" value="ICMT"/>
    <property type="match status" value="1"/>
</dbReference>
<dbReference type="GO" id="GO:0004671">
    <property type="term" value="F:protein C-terminal S-isoprenylcysteine carboxyl O-methyltransferase activity"/>
    <property type="evidence" value="ECO:0007669"/>
    <property type="project" value="UniProtKB-EC"/>
</dbReference>
<gene>
    <name evidence="7" type="ORF">OE88DRAFT_1736112</name>
</gene>
<comment type="caution">
    <text evidence="5">Lacks conserved residue(s) required for the propagation of feature annotation.</text>
</comment>
<evidence type="ECO:0000256" key="1">
    <source>
        <dbReference type="ARBA" id="ARBA00004141"/>
    </source>
</evidence>
<evidence type="ECO:0000256" key="3">
    <source>
        <dbReference type="ARBA" id="ARBA00022989"/>
    </source>
</evidence>
<comment type="catalytic activity">
    <reaction evidence="5">
        <text>[protein]-C-terminal S-[(2E,6E)-farnesyl]-L-cysteine + S-adenosyl-L-methionine = [protein]-C-terminal S-[(2E,6E)-farnesyl]-L-cysteine methyl ester + S-adenosyl-L-homocysteine</text>
        <dbReference type="Rhea" id="RHEA:21672"/>
        <dbReference type="Rhea" id="RHEA-COMP:12125"/>
        <dbReference type="Rhea" id="RHEA-COMP:12126"/>
        <dbReference type="ChEBI" id="CHEBI:57856"/>
        <dbReference type="ChEBI" id="CHEBI:59789"/>
        <dbReference type="ChEBI" id="CHEBI:90510"/>
        <dbReference type="ChEBI" id="CHEBI:90511"/>
        <dbReference type="EC" id="2.1.1.100"/>
    </reaction>
</comment>
<evidence type="ECO:0000256" key="4">
    <source>
        <dbReference type="ARBA" id="ARBA00023136"/>
    </source>
</evidence>
<keyword evidence="6" id="KW-0732">Signal</keyword>
<sequence length="239" mass="26813">MSLYRIPLILLVSGSMQLSLTNPSPAVTDEERLKYSAAVDGRDRNIVRWTPTIIKYGQWLGAACEITVILAKQFPYSPIADHTLSALMKSPKNVSLLRVSTPCLIGAALSTWGALVRYWCYRTLEKDFTFTLALRKDHKLGTSGPYAIVRHPSYTGYIAAFTGVWVCWFGRGSWVRESGVLDSVVGGAAVGAIFAAGLSLVYLCLTRPVREDRVLRGQFGKEWDEWARRVPYRLFPYIW</sequence>
<dbReference type="EMBL" id="ML213513">
    <property type="protein sequence ID" value="TFK50602.1"/>
    <property type="molecule type" value="Genomic_DNA"/>
</dbReference>
<feature type="chain" id="PRO_5022766050" description="Protein-S-isoprenylcysteine O-methyltransferase" evidence="6">
    <location>
        <begin position="22"/>
        <end position="239"/>
    </location>
</feature>
<dbReference type="STRING" id="5364.A0A5C3N0N4"/>
<keyword evidence="5" id="KW-0256">Endoplasmic reticulum</keyword>
<feature type="transmembrane region" description="Helical" evidence="5">
    <location>
        <begin position="99"/>
        <end position="120"/>
    </location>
</feature>
<dbReference type="AlphaFoldDB" id="A0A5C3N0N4"/>
<reference evidence="7 8" key="1">
    <citation type="journal article" date="2019" name="Nat. Ecol. Evol.">
        <title>Megaphylogeny resolves global patterns of mushroom evolution.</title>
        <authorList>
            <person name="Varga T."/>
            <person name="Krizsan K."/>
            <person name="Foldi C."/>
            <person name="Dima B."/>
            <person name="Sanchez-Garcia M."/>
            <person name="Sanchez-Ramirez S."/>
            <person name="Szollosi G.J."/>
            <person name="Szarkandi J.G."/>
            <person name="Papp V."/>
            <person name="Albert L."/>
            <person name="Andreopoulos W."/>
            <person name="Angelini C."/>
            <person name="Antonin V."/>
            <person name="Barry K.W."/>
            <person name="Bougher N.L."/>
            <person name="Buchanan P."/>
            <person name="Buyck B."/>
            <person name="Bense V."/>
            <person name="Catcheside P."/>
            <person name="Chovatia M."/>
            <person name="Cooper J."/>
            <person name="Damon W."/>
            <person name="Desjardin D."/>
            <person name="Finy P."/>
            <person name="Geml J."/>
            <person name="Haridas S."/>
            <person name="Hughes K."/>
            <person name="Justo A."/>
            <person name="Karasinski D."/>
            <person name="Kautmanova I."/>
            <person name="Kiss B."/>
            <person name="Kocsube S."/>
            <person name="Kotiranta H."/>
            <person name="LaButti K.M."/>
            <person name="Lechner B.E."/>
            <person name="Liimatainen K."/>
            <person name="Lipzen A."/>
            <person name="Lukacs Z."/>
            <person name="Mihaltcheva S."/>
            <person name="Morgado L.N."/>
            <person name="Niskanen T."/>
            <person name="Noordeloos M.E."/>
            <person name="Ohm R.A."/>
            <person name="Ortiz-Santana B."/>
            <person name="Ovrebo C."/>
            <person name="Racz N."/>
            <person name="Riley R."/>
            <person name="Savchenko A."/>
            <person name="Shiryaev A."/>
            <person name="Soop K."/>
            <person name="Spirin V."/>
            <person name="Szebenyi C."/>
            <person name="Tomsovsky M."/>
            <person name="Tulloss R.E."/>
            <person name="Uehling J."/>
            <person name="Grigoriev I.V."/>
            <person name="Vagvolgyi C."/>
            <person name="Papp T."/>
            <person name="Martin F.M."/>
            <person name="Miettinen O."/>
            <person name="Hibbett D.S."/>
            <person name="Nagy L.G."/>
        </authorList>
    </citation>
    <scope>NUCLEOTIDE SEQUENCE [LARGE SCALE GENOMIC DNA]</scope>
    <source>
        <strain evidence="7 8">OMC1185</strain>
    </source>
</reference>
<keyword evidence="5" id="KW-0808">Transferase</keyword>
<evidence type="ECO:0000256" key="5">
    <source>
        <dbReference type="RuleBase" id="RU362022"/>
    </source>
</evidence>
<keyword evidence="3 5" id="KW-1133">Transmembrane helix</keyword>
<feature type="transmembrane region" description="Helical" evidence="5">
    <location>
        <begin position="154"/>
        <end position="171"/>
    </location>
</feature>
<proteinExistence type="inferred from homology"/>